<proteinExistence type="predicted"/>
<keyword evidence="3" id="KW-1185">Reference proteome</keyword>
<name>A0ABY7YR82_9HYPH</name>
<dbReference type="EMBL" id="CP118246">
    <property type="protein sequence ID" value="WDR03766.1"/>
    <property type="molecule type" value="Genomic_DNA"/>
</dbReference>
<feature type="domain" description="Flagellin C-terminal" evidence="1">
    <location>
        <begin position="27"/>
        <end position="95"/>
    </location>
</feature>
<keyword evidence="2" id="KW-0966">Cell projection</keyword>
<dbReference type="SUPFAM" id="SSF64518">
    <property type="entry name" value="Phase 1 flagellin"/>
    <property type="match status" value="1"/>
</dbReference>
<protein>
    <submittedName>
        <fullName evidence="2">Flagellin</fullName>
    </submittedName>
</protein>
<dbReference type="InterPro" id="IPR046358">
    <property type="entry name" value="Flagellin_C"/>
</dbReference>
<accession>A0ABY7YR82</accession>
<keyword evidence="2" id="KW-0969">Cilium</keyword>
<reference evidence="2 3" key="1">
    <citation type="submission" date="2023-02" db="EMBL/GenBank/DDBJ databases">
        <title>Devosia algicola sp. nov., isolated from the phycosphere of marine algae.</title>
        <authorList>
            <person name="Kim J.M."/>
            <person name="Lee J.K."/>
            <person name="Choi B.J."/>
            <person name="Bayburt H."/>
            <person name="Jeon C.O."/>
        </authorList>
    </citation>
    <scope>NUCLEOTIDE SEQUENCE [LARGE SCALE GENOMIC DNA]</scope>
    <source>
        <strain evidence="2 3">G20-9</strain>
    </source>
</reference>
<dbReference type="Proteomes" id="UP001220530">
    <property type="component" value="Chromosome"/>
</dbReference>
<sequence length="96" mass="10662">MVWRSDRLSELSESHNSEAGSIEIITMQMGVAHGALESASTRHSDYKSQLENLLSDTEGIDENKTAMSILALQTRLQASYQVTSMVSQLSLVNYLR</sequence>
<dbReference type="Gene3D" id="1.20.1330.10">
    <property type="entry name" value="f41 fragment of flagellin, N-terminal domain"/>
    <property type="match status" value="1"/>
</dbReference>
<evidence type="ECO:0000259" key="1">
    <source>
        <dbReference type="Pfam" id="PF00700"/>
    </source>
</evidence>
<evidence type="ECO:0000313" key="2">
    <source>
        <dbReference type="EMBL" id="WDR03766.1"/>
    </source>
</evidence>
<dbReference type="Pfam" id="PF00700">
    <property type="entry name" value="Flagellin_C"/>
    <property type="match status" value="1"/>
</dbReference>
<evidence type="ECO:0000313" key="3">
    <source>
        <dbReference type="Proteomes" id="UP001220530"/>
    </source>
</evidence>
<organism evidence="2 3">
    <name type="scientific">Devosia algicola</name>
    <dbReference type="NCBI Taxonomy" id="3026418"/>
    <lineage>
        <taxon>Bacteria</taxon>
        <taxon>Pseudomonadati</taxon>
        <taxon>Pseudomonadota</taxon>
        <taxon>Alphaproteobacteria</taxon>
        <taxon>Hyphomicrobiales</taxon>
        <taxon>Devosiaceae</taxon>
        <taxon>Devosia</taxon>
    </lineage>
</organism>
<keyword evidence="2" id="KW-0282">Flagellum</keyword>
<dbReference type="RefSeq" id="WP_282220154.1">
    <property type="nucleotide sequence ID" value="NZ_CP118246.1"/>
</dbReference>
<gene>
    <name evidence="2" type="ORF">PSQ19_06875</name>
</gene>